<evidence type="ECO:0000313" key="3">
    <source>
        <dbReference type="Proteomes" id="UP001189429"/>
    </source>
</evidence>
<organism evidence="2 3">
    <name type="scientific">Prorocentrum cordatum</name>
    <dbReference type="NCBI Taxonomy" id="2364126"/>
    <lineage>
        <taxon>Eukaryota</taxon>
        <taxon>Sar</taxon>
        <taxon>Alveolata</taxon>
        <taxon>Dinophyceae</taxon>
        <taxon>Prorocentrales</taxon>
        <taxon>Prorocentraceae</taxon>
        <taxon>Prorocentrum</taxon>
    </lineage>
</organism>
<sequence length="138" mass="14262">ASLSGGVAATRRKARDAEQDLAEALAGCHRRRGRGRKAPERKGGREDEGGGKKKRGPRRTRVSPARSAYSGHGGQLPPKQAFQARPNAHDESVALAGLFPWPSCISSACRKWAAPRTGEVAAGTVASAAAAAAAAVRA</sequence>
<gene>
    <name evidence="2" type="ORF">PCOR1329_LOCUS81218</name>
</gene>
<accession>A0ABN9XZE0</accession>
<keyword evidence="3" id="KW-1185">Reference proteome</keyword>
<evidence type="ECO:0000313" key="2">
    <source>
        <dbReference type="EMBL" id="CAK0905533.1"/>
    </source>
</evidence>
<feature type="region of interest" description="Disordered" evidence="1">
    <location>
        <begin position="1"/>
        <end position="88"/>
    </location>
</feature>
<reference evidence="2" key="1">
    <citation type="submission" date="2023-10" db="EMBL/GenBank/DDBJ databases">
        <authorList>
            <person name="Chen Y."/>
            <person name="Shah S."/>
            <person name="Dougan E. K."/>
            <person name="Thang M."/>
            <person name="Chan C."/>
        </authorList>
    </citation>
    <scope>NUCLEOTIDE SEQUENCE [LARGE SCALE GENOMIC DNA]</scope>
</reference>
<dbReference type="Proteomes" id="UP001189429">
    <property type="component" value="Unassembled WGS sequence"/>
</dbReference>
<proteinExistence type="predicted"/>
<evidence type="ECO:0000256" key="1">
    <source>
        <dbReference type="SAM" id="MobiDB-lite"/>
    </source>
</evidence>
<protein>
    <submittedName>
        <fullName evidence="2">Uncharacterized protein</fullName>
    </submittedName>
</protein>
<feature type="non-terminal residue" evidence="2">
    <location>
        <position position="1"/>
    </location>
</feature>
<dbReference type="EMBL" id="CAUYUJ010021578">
    <property type="protein sequence ID" value="CAK0905533.1"/>
    <property type="molecule type" value="Genomic_DNA"/>
</dbReference>
<feature type="compositionally biased region" description="Basic residues" evidence="1">
    <location>
        <begin position="52"/>
        <end position="61"/>
    </location>
</feature>
<name>A0ABN9XZE0_9DINO</name>
<comment type="caution">
    <text evidence="2">The sequence shown here is derived from an EMBL/GenBank/DDBJ whole genome shotgun (WGS) entry which is preliminary data.</text>
</comment>
<feature type="compositionally biased region" description="Basic and acidic residues" evidence="1">
    <location>
        <begin position="37"/>
        <end position="51"/>
    </location>
</feature>